<name>A0A250IQT6_9BACT</name>
<dbReference type="InterPro" id="IPR021070">
    <property type="entry name" value="Killing_trait_RebB"/>
</dbReference>
<protein>
    <submittedName>
        <fullName evidence="2">Uncharacterized protein</fullName>
    </submittedName>
</protein>
<reference evidence="2 3" key="1">
    <citation type="submission" date="2017-06" db="EMBL/GenBank/DDBJ databases">
        <authorList>
            <person name="Kim H.J."/>
            <person name="Triplett B.A."/>
        </authorList>
    </citation>
    <scope>NUCLEOTIDE SEQUENCE [LARGE SCALE GENOMIC DNA]</scope>
    <source>
        <strain evidence="2 3">DSM 14713</strain>
    </source>
</reference>
<gene>
    <name evidence="2" type="ORF">MEBOL_007600</name>
</gene>
<dbReference type="OrthoDB" id="9892348at2"/>
<dbReference type="Proteomes" id="UP000217289">
    <property type="component" value="Chromosome"/>
</dbReference>
<dbReference type="EMBL" id="CP022163">
    <property type="protein sequence ID" value="ATB34099.1"/>
    <property type="molecule type" value="Genomic_DNA"/>
</dbReference>
<evidence type="ECO:0000256" key="1">
    <source>
        <dbReference type="SAM" id="MobiDB-lite"/>
    </source>
</evidence>
<dbReference type="RefSeq" id="WP_095982044.1">
    <property type="nucleotide sequence ID" value="NZ_CP022163.1"/>
</dbReference>
<sequence length="160" mass="16292">MTKSVQDFARELTTIVDASAQALSTLNRVLEQQQQSILALAYQEGVPAPNTAESPSAPRPATAQTASAVPSPATAPEAPAPMALSPEALLAQAGKTAQALLDLAPELAIAHVVQASAHAVSLALMNTATAQQQLTIVAQAVVTRGCCLRLGQTSRGSTAS</sequence>
<evidence type="ECO:0000313" key="2">
    <source>
        <dbReference type="EMBL" id="ATB34099.1"/>
    </source>
</evidence>
<feature type="compositionally biased region" description="Low complexity" evidence="1">
    <location>
        <begin position="60"/>
        <end position="81"/>
    </location>
</feature>
<accession>A0A250IQT6</accession>
<keyword evidence="3" id="KW-1185">Reference proteome</keyword>
<dbReference type="Pfam" id="PF11747">
    <property type="entry name" value="RebB"/>
    <property type="match status" value="1"/>
</dbReference>
<feature type="region of interest" description="Disordered" evidence="1">
    <location>
        <begin position="48"/>
        <end position="81"/>
    </location>
</feature>
<evidence type="ECO:0000313" key="3">
    <source>
        <dbReference type="Proteomes" id="UP000217289"/>
    </source>
</evidence>
<dbReference type="AlphaFoldDB" id="A0A250IQT6"/>
<dbReference type="KEGG" id="mbd:MEBOL_007600"/>
<proteinExistence type="predicted"/>
<organism evidence="2 3">
    <name type="scientific">Melittangium boletus DSM 14713</name>
    <dbReference type="NCBI Taxonomy" id="1294270"/>
    <lineage>
        <taxon>Bacteria</taxon>
        <taxon>Pseudomonadati</taxon>
        <taxon>Myxococcota</taxon>
        <taxon>Myxococcia</taxon>
        <taxon>Myxococcales</taxon>
        <taxon>Cystobacterineae</taxon>
        <taxon>Archangiaceae</taxon>
        <taxon>Melittangium</taxon>
    </lineage>
</organism>